<keyword evidence="3" id="KW-1185">Reference proteome</keyword>
<accession>A0ABN9WTD3</accession>
<gene>
    <name evidence="2" type="ORF">PCOR1329_LOCUS70379</name>
</gene>
<organism evidence="2 3">
    <name type="scientific">Prorocentrum cordatum</name>
    <dbReference type="NCBI Taxonomy" id="2364126"/>
    <lineage>
        <taxon>Eukaryota</taxon>
        <taxon>Sar</taxon>
        <taxon>Alveolata</taxon>
        <taxon>Dinophyceae</taxon>
        <taxon>Prorocentrales</taxon>
        <taxon>Prorocentraceae</taxon>
        <taxon>Prorocentrum</taxon>
    </lineage>
</organism>
<proteinExistence type="predicted"/>
<protein>
    <submittedName>
        <fullName evidence="2">Uncharacterized protein</fullName>
    </submittedName>
</protein>
<dbReference type="Proteomes" id="UP001189429">
    <property type="component" value="Unassembled WGS sequence"/>
</dbReference>
<evidence type="ECO:0000313" key="3">
    <source>
        <dbReference type="Proteomes" id="UP001189429"/>
    </source>
</evidence>
<evidence type="ECO:0000313" key="2">
    <source>
        <dbReference type="EMBL" id="CAK0890052.1"/>
    </source>
</evidence>
<sequence>RQRTPRAGRARGGRGPTRARLRRHGPRGGQRRAAAAGHSAAVGALRAGPRARRAARRRGAADGPGPVRRGQRQRGRCGAGPPVQRAAWPSGAFRAA</sequence>
<comment type="caution">
    <text evidence="2">The sequence shown here is derived from an EMBL/GenBank/DDBJ whole genome shotgun (WGS) entry which is preliminary data.</text>
</comment>
<feature type="compositionally biased region" description="Basic residues" evidence="1">
    <location>
        <begin position="1"/>
        <end position="30"/>
    </location>
</feature>
<feature type="non-terminal residue" evidence="2">
    <location>
        <position position="1"/>
    </location>
</feature>
<name>A0ABN9WTD3_9DINO</name>
<feature type="region of interest" description="Disordered" evidence="1">
    <location>
        <begin position="1"/>
        <end position="96"/>
    </location>
</feature>
<dbReference type="EMBL" id="CAUYUJ010019291">
    <property type="protein sequence ID" value="CAK0890052.1"/>
    <property type="molecule type" value="Genomic_DNA"/>
</dbReference>
<feature type="non-terminal residue" evidence="2">
    <location>
        <position position="96"/>
    </location>
</feature>
<feature type="compositionally biased region" description="Basic residues" evidence="1">
    <location>
        <begin position="49"/>
        <end position="58"/>
    </location>
</feature>
<evidence type="ECO:0000256" key="1">
    <source>
        <dbReference type="SAM" id="MobiDB-lite"/>
    </source>
</evidence>
<feature type="compositionally biased region" description="Low complexity" evidence="1">
    <location>
        <begin position="31"/>
        <end position="48"/>
    </location>
</feature>
<reference evidence="2" key="1">
    <citation type="submission" date="2023-10" db="EMBL/GenBank/DDBJ databases">
        <authorList>
            <person name="Chen Y."/>
            <person name="Shah S."/>
            <person name="Dougan E. K."/>
            <person name="Thang M."/>
            <person name="Chan C."/>
        </authorList>
    </citation>
    <scope>NUCLEOTIDE SEQUENCE [LARGE SCALE GENOMIC DNA]</scope>
</reference>